<evidence type="ECO:0000313" key="3">
    <source>
        <dbReference type="EMBL" id="KAH1894508.1"/>
    </source>
</evidence>
<dbReference type="PANTHER" id="PTHR22935:SF95">
    <property type="entry name" value="BETA-LACTAMASE-LIKE 1-RELATED"/>
    <property type="match status" value="1"/>
</dbReference>
<dbReference type="Proteomes" id="UP000813423">
    <property type="component" value="Unassembled WGS sequence"/>
</dbReference>
<dbReference type="PANTHER" id="PTHR22935">
    <property type="entry name" value="PENICILLIN-BINDING PROTEIN"/>
    <property type="match status" value="1"/>
</dbReference>
<comment type="similarity">
    <text evidence="1">Belongs to the beta-lactamase family.</text>
</comment>
<gene>
    <name evidence="3" type="ORF">KXV57_002287</name>
</gene>
<reference evidence="3" key="1">
    <citation type="submission" date="2021-08" db="EMBL/GenBank/DDBJ databases">
        <title>Global Aspergillus fumigatus from environmental and clinical sources.</title>
        <authorList>
            <person name="Barber A."/>
            <person name="Sae-Ong T."/>
        </authorList>
    </citation>
    <scope>NUCLEOTIDE SEQUENCE</scope>
    <source>
        <strain evidence="3">NRZ-2016-071</strain>
    </source>
</reference>
<accession>A0A229XQZ9</accession>
<dbReference type="InterPro" id="IPR012338">
    <property type="entry name" value="Beta-lactam/transpept-like"/>
</dbReference>
<dbReference type="AlphaFoldDB" id="A0A229XQZ9"/>
<sequence>MLAGHLASIPPNAFYEFILNFFHDSLGLPHMNCSQYPRCGVLSLNSGCSREQIIESLLSKETVAPISSRPIYSQLSFILFTLALEAHTGKNYSQILDETIYEPLDLVNSGVSPGATQRAAVPPGLSGWGAAVSTFGN</sequence>
<dbReference type="Gene3D" id="3.40.710.10">
    <property type="entry name" value="DD-peptidase/beta-lactamase superfamily"/>
    <property type="match status" value="1"/>
</dbReference>
<dbReference type="Pfam" id="PF00144">
    <property type="entry name" value="Beta-lactamase"/>
    <property type="match status" value="1"/>
</dbReference>
<feature type="domain" description="Beta-lactamase-related" evidence="2">
    <location>
        <begin position="38"/>
        <end position="124"/>
    </location>
</feature>
<proteinExistence type="inferred from homology"/>
<evidence type="ECO:0000256" key="1">
    <source>
        <dbReference type="ARBA" id="ARBA00038473"/>
    </source>
</evidence>
<dbReference type="SUPFAM" id="SSF56601">
    <property type="entry name" value="beta-lactamase/transpeptidase-like"/>
    <property type="match status" value="1"/>
</dbReference>
<protein>
    <recommendedName>
        <fullName evidence="2">Beta-lactamase-related domain-containing protein</fullName>
    </recommendedName>
</protein>
<evidence type="ECO:0000313" key="4">
    <source>
        <dbReference type="Proteomes" id="UP000813423"/>
    </source>
</evidence>
<comment type="caution">
    <text evidence="3">The sequence shown here is derived from an EMBL/GenBank/DDBJ whole genome shotgun (WGS) entry which is preliminary data.</text>
</comment>
<organism evidence="3 4">
    <name type="scientific">Aspergillus fumigatus</name>
    <name type="common">Neosartorya fumigata</name>
    <dbReference type="NCBI Taxonomy" id="746128"/>
    <lineage>
        <taxon>Eukaryota</taxon>
        <taxon>Fungi</taxon>
        <taxon>Dikarya</taxon>
        <taxon>Ascomycota</taxon>
        <taxon>Pezizomycotina</taxon>
        <taxon>Eurotiomycetes</taxon>
        <taxon>Eurotiomycetidae</taxon>
        <taxon>Eurotiales</taxon>
        <taxon>Aspergillaceae</taxon>
        <taxon>Aspergillus</taxon>
        <taxon>Aspergillus subgen. Fumigati</taxon>
    </lineage>
</organism>
<name>A0A229XQZ9_ASPFM</name>
<dbReference type="EMBL" id="JAIBSC010000153">
    <property type="protein sequence ID" value="KAH1894508.1"/>
    <property type="molecule type" value="Genomic_DNA"/>
</dbReference>
<dbReference type="InterPro" id="IPR001466">
    <property type="entry name" value="Beta-lactam-related"/>
</dbReference>
<evidence type="ECO:0000259" key="2">
    <source>
        <dbReference type="Pfam" id="PF00144"/>
    </source>
</evidence>
<dbReference type="InterPro" id="IPR051478">
    <property type="entry name" value="Beta-lactamase-like_AB/R"/>
</dbReference>